<accession>A0A0F8WHB5</accession>
<dbReference type="AlphaFoldDB" id="A0A0F8WHB5"/>
<proteinExistence type="predicted"/>
<protein>
    <submittedName>
        <fullName evidence="1">Uncharacterized protein</fullName>
    </submittedName>
</protein>
<dbReference type="EMBL" id="LAZR01065218">
    <property type="protein sequence ID" value="KKK55988.1"/>
    <property type="molecule type" value="Genomic_DNA"/>
</dbReference>
<reference evidence="1" key="1">
    <citation type="journal article" date="2015" name="Nature">
        <title>Complex archaea that bridge the gap between prokaryotes and eukaryotes.</title>
        <authorList>
            <person name="Spang A."/>
            <person name="Saw J.H."/>
            <person name="Jorgensen S.L."/>
            <person name="Zaremba-Niedzwiedzka K."/>
            <person name="Martijn J."/>
            <person name="Lind A.E."/>
            <person name="van Eijk R."/>
            <person name="Schleper C."/>
            <person name="Guy L."/>
            <person name="Ettema T.J."/>
        </authorList>
    </citation>
    <scope>NUCLEOTIDE SEQUENCE</scope>
</reference>
<sequence>MVSDDDVAALPRFKDLVKLVPGVEGDDELDQRVRIAHGSRGHENVILSAEAVVSEPVRTVGQKRALRC</sequence>
<gene>
    <name evidence="1" type="ORF">LCGC14_3069040</name>
</gene>
<organism evidence="1">
    <name type="scientific">marine sediment metagenome</name>
    <dbReference type="NCBI Taxonomy" id="412755"/>
    <lineage>
        <taxon>unclassified sequences</taxon>
        <taxon>metagenomes</taxon>
        <taxon>ecological metagenomes</taxon>
    </lineage>
</organism>
<comment type="caution">
    <text evidence="1">The sequence shown here is derived from an EMBL/GenBank/DDBJ whole genome shotgun (WGS) entry which is preliminary data.</text>
</comment>
<name>A0A0F8WHB5_9ZZZZ</name>
<evidence type="ECO:0000313" key="1">
    <source>
        <dbReference type="EMBL" id="KKK55988.1"/>
    </source>
</evidence>